<proteinExistence type="predicted"/>
<comment type="caution">
    <text evidence="2">The sequence shown here is derived from an EMBL/GenBank/DDBJ whole genome shotgun (WGS) entry which is preliminary data.</text>
</comment>
<dbReference type="AlphaFoldDB" id="A0A2Z6TGR1"/>
<evidence type="ECO:0000313" key="3">
    <source>
        <dbReference type="Proteomes" id="UP000257317"/>
    </source>
</evidence>
<evidence type="ECO:0000259" key="1">
    <source>
        <dbReference type="Pfam" id="PF07872"/>
    </source>
</evidence>
<dbReference type="InterPro" id="IPR012454">
    <property type="entry name" value="DUF1659"/>
</dbReference>
<gene>
    <name evidence="2" type="ORF">LrDSM24759_11860</name>
</gene>
<reference evidence="3" key="1">
    <citation type="submission" date="2018-03" db="EMBL/GenBank/DDBJ databases">
        <title>New taxa in the Lactobacillus gasseri group.</title>
        <authorList>
            <person name="Tanizawa Y."/>
            <person name="Tohno M."/>
            <person name="Endo A."/>
            <person name="Arita M."/>
        </authorList>
    </citation>
    <scope>NUCLEOTIDE SEQUENCE [LARGE SCALE GENOMIC DNA]</scope>
    <source>
        <strain evidence="3">DSM 24759</strain>
    </source>
</reference>
<dbReference type="RefSeq" id="WP_117118601.1">
    <property type="nucleotide sequence ID" value="NZ_BFBY01000009.1"/>
</dbReference>
<organism evidence="2 3">
    <name type="scientific">Lactobacillus rodentium</name>
    <dbReference type="NCBI Taxonomy" id="947835"/>
    <lineage>
        <taxon>Bacteria</taxon>
        <taxon>Bacillati</taxon>
        <taxon>Bacillota</taxon>
        <taxon>Bacilli</taxon>
        <taxon>Lactobacillales</taxon>
        <taxon>Lactobacillaceae</taxon>
        <taxon>Lactobacillus</taxon>
    </lineage>
</organism>
<accession>A0A2Z6TGR1</accession>
<dbReference type="Pfam" id="PF07872">
    <property type="entry name" value="DUF1659"/>
    <property type="match status" value="1"/>
</dbReference>
<protein>
    <recommendedName>
        <fullName evidence="1">DUF1659 domain-containing protein</fullName>
    </recommendedName>
</protein>
<dbReference type="Proteomes" id="UP000257317">
    <property type="component" value="Unassembled WGS sequence"/>
</dbReference>
<feature type="domain" description="DUF1659" evidence="1">
    <location>
        <begin position="3"/>
        <end position="65"/>
    </location>
</feature>
<name>A0A2Z6TGR1_9LACO</name>
<dbReference type="EMBL" id="BFBY01000009">
    <property type="protein sequence ID" value="GBG05272.1"/>
    <property type="molecule type" value="Genomic_DNA"/>
</dbReference>
<evidence type="ECO:0000313" key="2">
    <source>
        <dbReference type="EMBL" id="GBG05272.1"/>
    </source>
</evidence>
<keyword evidence="3" id="KW-1185">Reference proteome</keyword>
<sequence>MKLVEQSIQYTFAAAKYKDNKKKRILQNVNTNANSDNLIKVGKALSSLQKDDGLTEAILIQHHELEVDSTE</sequence>